<reference evidence="1 2" key="1">
    <citation type="journal article" date="2014" name="Agronomy (Basel)">
        <title>A Draft Genome Sequence for Ensete ventricosum, the Drought-Tolerant Tree Against Hunger.</title>
        <authorList>
            <person name="Harrison J."/>
            <person name="Moore K.A."/>
            <person name="Paszkiewicz K."/>
            <person name="Jones T."/>
            <person name="Grant M."/>
            <person name="Ambacheew D."/>
            <person name="Muzemil S."/>
            <person name="Studholme D.J."/>
        </authorList>
    </citation>
    <scope>NUCLEOTIDE SEQUENCE [LARGE SCALE GENOMIC DNA]</scope>
</reference>
<proteinExistence type="predicted"/>
<dbReference type="EMBL" id="AMZH03034275">
    <property type="protein sequence ID" value="RRT32026.1"/>
    <property type="molecule type" value="Genomic_DNA"/>
</dbReference>
<dbReference type="AlphaFoldDB" id="A0A426WXL7"/>
<dbReference type="Proteomes" id="UP000287651">
    <property type="component" value="Unassembled WGS sequence"/>
</dbReference>
<comment type="caution">
    <text evidence="1">The sequence shown here is derived from an EMBL/GenBank/DDBJ whole genome shotgun (WGS) entry which is preliminary data.</text>
</comment>
<name>A0A426WXL7_ENSVE</name>
<sequence length="126" mass="13540">MVKDIVFRASCALIDPYDFTQTWVRNGGGCAAIGAGFTVALRSYDKSVVERVTTASAIDNSGPPLVASQRNAPLQQSLVPSQREGAAPLRQPLVPLQQPLVTSQREGVAPLQQLLVPPQRLRPVSH</sequence>
<accession>A0A426WXL7</accession>
<organism evidence="1 2">
    <name type="scientific">Ensete ventricosum</name>
    <name type="common">Abyssinian banana</name>
    <name type="synonym">Musa ensete</name>
    <dbReference type="NCBI Taxonomy" id="4639"/>
    <lineage>
        <taxon>Eukaryota</taxon>
        <taxon>Viridiplantae</taxon>
        <taxon>Streptophyta</taxon>
        <taxon>Embryophyta</taxon>
        <taxon>Tracheophyta</taxon>
        <taxon>Spermatophyta</taxon>
        <taxon>Magnoliopsida</taxon>
        <taxon>Liliopsida</taxon>
        <taxon>Zingiberales</taxon>
        <taxon>Musaceae</taxon>
        <taxon>Ensete</taxon>
    </lineage>
</organism>
<evidence type="ECO:0000313" key="2">
    <source>
        <dbReference type="Proteomes" id="UP000287651"/>
    </source>
</evidence>
<evidence type="ECO:0000313" key="1">
    <source>
        <dbReference type="EMBL" id="RRT32026.1"/>
    </source>
</evidence>
<gene>
    <name evidence="1" type="ORF">B296_00050784</name>
</gene>
<protein>
    <submittedName>
        <fullName evidence="1">Uncharacterized protein</fullName>
    </submittedName>
</protein>